<protein>
    <recommendedName>
        <fullName evidence="2">PH domain-containing protein</fullName>
    </recommendedName>
</protein>
<feature type="compositionally biased region" description="Basic and acidic residues" evidence="1">
    <location>
        <begin position="888"/>
        <end position="901"/>
    </location>
</feature>
<feature type="region of interest" description="Disordered" evidence="1">
    <location>
        <begin position="950"/>
        <end position="1012"/>
    </location>
</feature>
<evidence type="ECO:0000256" key="1">
    <source>
        <dbReference type="SAM" id="MobiDB-lite"/>
    </source>
</evidence>
<feature type="region of interest" description="Disordered" evidence="1">
    <location>
        <begin position="856"/>
        <end position="901"/>
    </location>
</feature>
<keyword evidence="4" id="KW-1185">Reference proteome</keyword>
<dbReference type="InterPro" id="IPR001849">
    <property type="entry name" value="PH_domain"/>
</dbReference>
<accession>A0AAN6LW75</accession>
<feature type="region of interest" description="Disordered" evidence="1">
    <location>
        <begin position="482"/>
        <end position="683"/>
    </location>
</feature>
<feature type="compositionally biased region" description="Polar residues" evidence="1">
    <location>
        <begin position="525"/>
        <end position="539"/>
    </location>
</feature>
<feature type="region of interest" description="Disordered" evidence="1">
    <location>
        <begin position="1026"/>
        <end position="1112"/>
    </location>
</feature>
<dbReference type="Gene3D" id="2.30.29.30">
    <property type="entry name" value="Pleckstrin-homology domain (PH domain)/Phosphotyrosine-binding domain (PTB)"/>
    <property type="match status" value="1"/>
</dbReference>
<dbReference type="InterPro" id="IPR058155">
    <property type="entry name" value="Skg3/CAF120-like_PH"/>
</dbReference>
<sequence length="1338" mass="147052">MARPKRVLSFMSEWGGNRLHRRNTSAASASASPVNPASPTPASPSVPNAPAKEPNASSFSVTSTVYDGQEQSPNPAALPRSESRMSTRPLSMIQTYQPPIMEVSQDTLPELQRIFTFLNSHSNKLYQEGYFLKFHDTDTRGRPAPDRVWQECFAQLAGTILSLWDASELDNVNPDQSTAEAGFVPTFINLTDAAIHMMPSMTLTDGKKLENILSVSTAASNKYLFHFNSFNSLTQWTAGIRLAMYEHTSLQEAYTGALIAGKGKQLNNIRTLLDRQRAKYEDWVRVRFGAGTPWRRCWCVVNPPDEKELAKLQKLQKKKDVYARTPTVLKGNIKFYDTKKVGKKTQPIATVADAYSCYAIYPQSKQLIDQSTLVKVEGKITVHSKPEQTTEGFVFIMPESRPALSGFEIMLQFLFPVFDTFSLYGRPNKLIADVLDTRGLMFAMPPDRRYGYLEMWDVVTLIHSEGSHAWSERQWRKQLKDLTSTRISTMPRTRSRTTTRRNTLQGRTYPPPTRSGTLRFEEPGSAQSQPSTRQPSPTLTEGIEVQAPRRVDSAPPTGAFAVPRHQRSVSEQVNGQKHASSRLSQLQSVDDYPATNGQVNGSSRPVDEPDSSDNDPSSPDSPTSNYESRDLPEVQIPATAPPQGPVAAPPTFAHAPGQKPPVPVQQPGTKPNANLDDATLHQLADATKSSAGIAVAGAAAAYQAHNGTNGVRNGHSGNEQYQSDATSNSLYPQGGYNSHSGYDGNRLATIPASPYVEQDQFVDSPVAYQPLGPTVPEHAEPPQQQFQGMAISGAHVGGESSQLQRKPVPGRSSFPPRGDDTHSIRSTTSSTLNSLRNDIIDPEALDRLEYTNAALLRQPSQSSSRYSRDDALSTSTPDYASTIEEEVEPKQPARRMPDRPRSGMLKFVGNPDLNPKPEFTVGDTHYKPEAKPLEISSDIPAIDFGPTYLLDPNAKRPGTSGTLTPGAPEGAFSQSKENLALSPNEQKRQSYSGRTTPTPTMHMRSSSATPSQMLDDRSVAWQPGMVPQASSASRKLEPEEWVAQRAASGQAGTPPFAHARTKSHTPPISRNHSGDWSHFVTPENGIARPPSRPLERPRSRGAGQLLDQRPTSVLLDQRRTNLSAREQEQVARLTNTPLIDLKQKDKKEQKTSSAGLTAYIDHREKEKAAAKTNRSTSAAMQSEIDRRMMAAQQRQMLEMQQMGQQQQQQQAQIGQAMAMTPGGYANPNAMMGMGTPQGYPQAYAYSTPQQQQMMYSQQGYFPQQGMMTPSMPGSMPGGWGTPSPGQMPQQYFPQQPQPQQQQGWGQSQAPGTQPYGASYDQAQAAARFAQAGGQRRGY</sequence>
<feature type="region of interest" description="Disordered" evidence="1">
    <location>
        <begin position="796"/>
        <end position="831"/>
    </location>
</feature>
<dbReference type="InterPro" id="IPR011993">
    <property type="entry name" value="PH-like_dom_sf"/>
</dbReference>
<name>A0AAN6LW75_9PLEO</name>
<dbReference type="Pfam" id="PF25381">
    <property type="entry name" value="PH_26"/>
    <property type="match status" value="1"/>
</dbReference>
<feature type="compositionally biased region" description="Pro residues" evidence="1">
    <location>
        <begin position="639"/>
        <end position="648"/>
    </location>
</feature>
<comment type="caution">
    <text evidence="3">The sequence shown here is derived from an EMBL/GenBank/DDBJ whole genome shotgun (WGS) entry which is preliminary data.</text>
</comment>
<feature type="compositionally biased region" description="Low complexity" evidence="1">
    <location>
        <begin position="24"/>
        <end position="35"/>
    </location>
</feature>
<evidence type="ECO:0000259" key="2">
    <source>
        <dbReference type="PROSITE" id="PS50003"/>
    </source>
</evidence>
<feature type="region of interest" description="Disordered" evidence="1">
    <location>
        <begin position="1270"/>
        <end position="1321"/>
    </location>
</feature>
<feature type="compositionally biased region" description="Polar residues" evidence="1">
    <location>
        <begin position="569"/>
        <end position="588"/>
    </location>
</feature>
<feature type="region of interest" description="Disordered" evidence="1">
    <location>
        <begin position="1"/>
        <end position="86"/>
    </location>
</feature>
<dbReference type="PROSITE" id="PS50003">
    <property type="entry name" value="PH_DOMAIN"/>
    <property type="match status" value="1"/>
</dbReference>
<dbReference type="SUPFAM" id="SSF50729">
    <property type="entry name" value="PH domain-like"/>
    <property type="match status" value="1"/>
</dbReference>
<dbReference type="Proteomes" id="UP001280581">
    <property type="component" value="Unassembled WGS sequence"/>
</dbReference>
<dbReference type="SMART" id="SM00233">
    <property type="entry name" value="PH"/>
    <property type="match status" value="1"/>
</dbReference>
<evidence type="ECO:0000313" key="3">
    <source>
        <dbReference type="EMBL" id="KAK3208286.1"/>
    </source>
</evidence>
<feature type="compositionally biased region" description="Low complexity" evidence="1">
    <location>
        <begin position="1281"/>
        <end position="1311"/>
    </location>
</feature>
<evidence type="ECO:0000313" key="4">
    <source>
        <dbReference type="Proteomes" id="UP001280581"/>
    </source>
</evidence>
<feature type="compositionally biased region" description="Polar residues" evidence="1">
    <location>
        <begin position="972"/>
        <end position="1012"/>
    </location>
</feature>
<feature type="compositionally biased region" description="Polar residues" evidence="1">
    <location>
        <begin position="55"/>
        <end position="74"/>
    </location>
</feature>
<feature type="domain" description="PH" evidence="2">
    <location>
        <begin position="124"/>
        <end position="245"/>
    </location>
</feature>
<feature type="region of interest" description="Disordered" evidence="1">
    <location>
        <begin position="1142"/>
        <end position="1181"/>
    </location>
</feature>
<reference evidence="3 4" key="1">
    <citation type="submission" date="2021-02" db="EMBL/GenBank/DDBJ databases">
        <title>Genome assembly of Pseudopithomyces chartarum.</title>
        <authorList>
            <person name="Jauregui R."/>
            <person name="Singh J."/>
            <person name="Voisey C."/>
        </authorList>
    </citation>
    <scope>NUCLEOTIDE SEQUENCE [LARGE SCALE GENOMIC DNA]</scope>
    <source>
        <strain evidence="3 4">AGR01</strain>
    </source>
</reference>
<dbReference type="EMBL" id="WVTA01000007">
    <property type="protein sequence ID" value="KAK3208286.1"/>
    <property type="molecule type" value="Genomic_DNA"/>
</dbReference>
<feature type="compositionally biased region" description="Basic and acidic residues" evidence="1">
    <location>
        <begin position="1160"/>
        <end position="1169"/>
    </location>
</feature>
<gene>
    <name evidence="3" type="ORF">GRF29_77g212534</name>
</gene>
<organism evidence="3 4">
    <name type="scientific">Pseudopithomyces chartarum</name>
    <dbReference type="NCBI Taxonomy" id="1892770"/>
    <lineage>
        <taxon>Eukaryota</taxon>
        <taxon>Fungi</taxon>
        <taxon>Dikarya</taxon>
        <taxon>Ascomycota</taxon>
        <taxon>Pezizomycotina</taxon>
        <taxon>Dothideomycetes</taxon>
        <taxon>Pleosporomycetidae</taxon>
        <taxon>Pleosporales</taxon>
        <taxon>Massarineae</taxon>
        <taxon>Didymosphaeriaceae</taxon>
        <taxon>Pseudopithomyces</taxon>
    </lineage>
</organism>
<proteinExistence type="predicted"/>
<feature type="compositionally biased region" description="Polar residues" evidence="1">
    <location>
        <begin position="706"/>
        <end position="740"/>
    </location>
</feature>
<feature type="region of interest" description="Disordered" evidence="1">
    <location>
        <begin position="706"/>
        <end position="742"/>
    </location>
</feature>